<dbReference type="Proteomes" id="UP000256838">
    <property type="component" value="Unassembled WGS sequence"/>
</dbReference>
<dbReference type="Pfam" id="PF09589">
    <property type="entry name" value="HrpA_pilin"/>
    <property type="match status" value="1"/>
</dbReference>
<feature type="compositionally biased region" description="Polar residues" evidence="1">
    <location>
        <begin position="1"/>
        <end position="10"/>
    </location>
</feature>
<organism evidence="2 3">
    <name type="scientific">Trinickia dinghuensis</name>
    <dbReference type="NCBI Taxonomy" id="2291023"/>
    <lineage>
        <taxon>Bacteria</taxon>
        <taxon>Pseudomonadati</taxon>
        <taxon>Pseudomonadota</taxon>
        <taxon>Betaproteobacteria</taxon>
        <taxon>Burkholderiales</taxon>
        <taxon>Burkholderiaceae</taxon>
        <taxon>Trinickia</taxon>
    </lineage>
</organism>
<keyword evidence="3" id="KW-1185">Reference proteome</keyword>
<proteinExistence type="predicted"/>
<comment type="caution">
    <text evidence="2">The sequence shown here is derived from an EMBL/GenBank/DDBJ whole genome shotgun (WGS) entry which is preliminary data.</text>
</comment>
<feature type="region of interest" description="Disordered" evidence="1">
    <location>
        <begin position="59"/>
        <end position="84"/>
    </location>
</feature>
<dbReference type="GO" id="GO:0005615">
    <property type="term" value="C:extracellular space"/>
    <property type="evidence" value="ECO:0007669"/>
    <property type="project" value="InterPro"/>
</dbReference>
<name>A0A3D8JWF9_9BURK</name>
<dbReference type="InterPro" id="IPR018581">
    <property type="entry name" value="T3SS_pilus_HrpA"/>
</dbReference>
<sequence length="84" mass="8831">MVSSLLSGANGSADGMVSTGDMGNKMQGYLKQQQEMQVKTMEMQTAASMQKMMADTMNSISNGELDSGSKVQNASAKAAQGIQF</sequence>
<evidence type="ECO:0000256" key="1">
    <source>
        <dbReference type="SAM" id="MobiDB-lite"/>
    </source>
</evidence>
<reference evidence="2 3" key="1">
    <citation type="submission" date="2018-08" db="EMBL/GenBank/DDBJ databases">
        <title>Paraburkholderia sp. DHOM06 isolated from forest soil.</title>
        <authorList>
            <person name="Gao Z.-H."/>
            <person name="Qiu L.-H."/>
        </authorList>
    </citation>
    <scope>NUCLEOTIDE SEQUENCE [LARGE SCALE GENOMIC DNA]</scope>
    <source>
        <strain evidence="2 3">DHOM06</strain>
    </source>
</reference>
<dbReference type="EMBL" id="QRGA01000011">
    <property type="protein sequence ID" value="RDU96944.1"/>
    <property type="molecule type" value="Genomic_DNA"/>
</dbReference>
<gene>
    <name evidence="2" type="ORF">DWV00_19990</name>
</gene>
<evidence type="ECO:0008006" key="4">
    <source>
        <dbReference type="Google" id="ProtNLM"/>
    </source>
</evidence>
<protein>
    <recommendedName>
        <fullName evidence="4">ATP-dependent helicase HrpA</fullName>
    </recommendedName>
</protein>
<feature type="region of interest" description="Disordered" evidence="1">
    <location>
        <begin position="1"/>
        <end position="20"/>
    </location>
</feature>
<evidence type="ECO:0000313" key="3">
    <source>
        <dbReference type="Proteomes" id="UP000256838"/>
    </source>
</evidence>
<accession>A0A3D8JWF9</accession>
<dbReference type="AlphaFoldDB" id="A0A3D8JWF9"/>
<evidence type="ECO:0000313" key="2">
    <source>
        <dbReference type="EMBL" id="RDU96944.1"/>
    </source>
</evidence>
<feature type="compositionally biased region" description="Polar residues" evidence="1">
    <location>
        <begin position="59"/>
        <end position="75"/>
    </location>
</feature>